<organism evidence="1">
    <name type="scientific">Anopheles braziliensis</name>
    <dbReference type="NCBI Taxonomy" id="58242"/>
    <lineage>
        <taxon>Eukaryota</taxon>
        <taxon>Metazoa</taxon>
        <taxon>Ecdysozoa</taxon>
        <taxon>Arthropoda</taxon>
        <taxon>Hexapoda</taxon>
        <taxon>Insecta</taxon>
        <taxon>Pterygota</taxon>
        <taxon>Neoptera</taxon>
        <taxon>Endopterygota</taxon>
        <taxon>Diptera</taxon>
        <taxon>Nematocera</taxon>
        <taxon>Culicoidea</taxon>
        <taxon>Culicidae</taxon>
        <taxon>Anophelinae</taxon>
        <taxon>Anopheles</taxon>
    </lineage>
</organism>
<sequence length="71" mass="7567">MPLKMLACMSVCSGHCSWGPSVHTVCTCWSSAHTNCAAGCRFHRSASTKCAIDRLNPVLSGCGVTRSWHGI</sequence>
<reference evidence="1" key="1">
    <citation type="submission" date="2018-01" db="EMBL/GenBank/DDBJ databases">
        <title>An insight into the sialome of Amazonian anophelines.</title>
        <authorList>
            <person name="Ribeiro J.M."/>
            <person name="Scarpassa V."/>
            <person name="Calvo E."/>
        </authorList>
    </citation>
    <scope>NUCLEOTIDE SEQUENCE</scope>
    <source>
        <tissue evidence="1">Salivary glands</tissue>
    </source>
</reference>
<dbReference type="AlphaFoldDB" id="A0A2M3ZR64"/>
<dbReference type="EMBL" id="GGFM01010290">
    <property type="protein sequence ID" value="MBW31041.1"/>
    <property type="molecule type" value="Transcribed_RNA"/>
</dbReference>
<accession>A0A2M3ZR64</accession>
<name>A0A2M3ZR64_9DIPT</name>
<proteinExistence type="predicted"/>
<protein>
    <submittedName>
        <fullName evidence="1">Putative secreted peptide</fullName>
    </submittedName>
</protein>
<evidence type="ECO:0000313" key="1">
    <source>
        <dbReference type="EMBL" id="MBW31041.1"/>
    </source>
</evidence>